<evidence type="ECO:0000256" key="1">
    <source>
        <dbReference type="ARBA" id="ARBA00004141"/>
    </source>
</evidence>
<dbReference type="EMBL" id="JSWE01000096">
    <property type="protein sequence ID" value="KIE05380.1"/>
    <property type="molecule type" value="Genomic_DNA"/>
</dbReference>
<feature type="transmembrane region" description="Helical" evidence="6">
    <location>
        <begin position="441"/>
        <end position="461"/>
    </location>
</feature>
<keyword evidence="4 6" id="KW-1133">Transmembrane helix</keyword>
<dbReference type="Pfam" id="PF11412">
    <property type="entry name" value="DsbD_N"/>
    <property type="match status" value="1"/>
</dbReference>
<comment type="caution">
    <text evidence="9">The sequence shown here is derived from an EMBL/GenBank/DDBJ whole genome shotgun (WGS) entry which is preliminary data.</text>
</comment>
<dbReference type="STRING" id="86105.NF27_DT01540"/>
<keyword evidence="2 6" id="KW-0812">Transmembrane</keyword>
<dbReference type="GO" id="GO:0015035">
    <property type="term" value="F:protein-disulfide reductase activity"/>
    <property type="evidence" value="ECO:0007669"/>
    <property type="project" value="TreeGrafter"/>
</dbReference>
<dbReference type="InterPro" id="IPR003834">
    <property type="entry name" value="Cyt_c_assmbl_TM_dom"/>
</dbReference>
<dbReference type="SUPFAM" id="SSF52833">
    <property type="entry name" value="Thioredoxin-like"/>
    <property type="match status" value="1"/>
</dbReference>
<dbReference type="InterPro" id="IPR028250">
    <property type="entry name" value="DsbDN"/>
</dbReference>
<feature type="domain" description="Cytochrome C biogenesis protein transmembrane" evidence="7">
    <location>
        <begin position="193"/>
        <end position="408"/>
    </location>
</feature>
<comment type="subcellular location">
    <subcellularLocation>
        <location evidence="1">Membrane</location>
        <topology evidence="1">Multi-pass membrane protein</topology>
    </subcellularLocation>
</comment>
<dbReference type="InterPro" id="IPR036249">
    <property type="entry name" value="Thioredoxin-like_sf"/>
</dbReference>
<evidence type="ECO:0000256" key="2">
    <source>
        <dbReference type="ARBA" id="ARBA00022692"/>
    </source>
</evidence>
<evidence type="ECO:0000313" key="10">
    <source>
        <dbReference type="Proteomes" id="UP000031258"/>
    </source>
</evidence>
<dbReference type="PANTHER" id="PTHR32234:SF3">
    <property type="entry name" value="SUPPRESSION OF COPPER SENSITIVITY PROTEIN"/>
    <property type="match status" value="1"/>
</dbReference>
<dbReference type="GO" id="GO:0045454">
    <property type="term" value="P:cell redox homeostasis"/>
    <property type="evidence" value="ECO:0007669"/>
    <property type="project" value="TreeGrafter"/>
</dbReference>
<organism evidence="9 10">
    <name type="scientific">Candidatus Jidaibacter acanthamoebae</name>
    <dbReference type="NCBI Taxonomy" id="86105"/>
    <lineage>
        <taxon>Bacteria</taxon>
        <taxon>Pseudomonadati</taxon>
        <taxon>Pseudomonadota</taxon>
        <taxon>Alphaproteobacteria</taxon>
        <taxon>Rickettsiales</taxon>
        <taxon>Candidatus Midichloriaceae</taxon>
        <taxon>Candidatus Jidaibacter</taxon>
    </lineage>
</organism>
<evidence type="ECO:0000259" key="8">
    <source>
        <dbReference type="Pfam" id="PF11412"/>
    </source>
</evidence>
<feature type="transmembrane region" description="Helical" evidence="6">
    <location>
        <begin position="275"/>
        <end position="295"/>
    </location>
</feature>
<keyword evidence="5 6" id="KW-0472">Membrane</keyword>
<proteinExistence type="predicted"/>
<reference evidence="9 10" key="1">
    <citation type="submission" date="2014-11" db="EMBL/GenBank/DDBJ databases">
        <title>A Rickettsiales Symbiont of Amoebae With Ancient Features.</title>
        <authorList>
            <person name="Schulz F."/>
            <person name="Martijn J."/>
            <person name="Wascher F."/>
            <person name="Kostanjsek R."/>
            <person name="Ettema T.J."/>
            <person name="Horn M."/>
        </authorList>
    </citation>
    <scope>NUCLEOTIDE SEQUENCE [LARGE SCALE GENOMIC DNA]</scope>
    <source>
        <strain evidence="9 10">UWC36</strain>
    </source>
</reference>
<dbReference type="AlphaFoldDB" id="A0A0C1QZD6"/>
<gene>
    <name evidence="9" type="ORF">NF27_DT01540</name>
</gene>
<protein>
    <recommendedName>
        <fullName evidence="11">Thiol:disulfide interchange protein DsbD N-terminal domain-containing protein</fullName>
    </recommendedName>
</protein>
<feature type="domain" description="Thiol:disulfide interchange protein DsbD N-terminal" evidence="8">
    <location>
        <begin position="51"/>
        <end position="158"/>
    </location>
</feature>
<dbReference type="PANTHER" id="PTHR32234">
    <property type="entry name" value="THIOL:DISULFIDE INTERCHANGE PROTEIN DSBD"/>
    <property type="match status" value="1"/>
</dbReference>
<feature type="transmembrane region" description="Helical" evidence="6">
    <location>
        <begin position="355"/>
        <end position="374"/>
    </location>
</feature>
<evidence type="ECO:0000259" key="7">
    <source>
        <dbReference type="Pfam" id="PF02683"/>
    </source>
</evidence>
<feature type="transmembrane region" description="Helical" evidence="6">
    <location>
        <begin position="395"/>
        <end position="411"/>
    </location>
</feature>
<dbReference type="GO" id="GO:0016020">
    <property type="term" value="C:membrane"/>
    <property type="evidence" value="ECO:0007669"/>
    <property type="project" value="UniProtKB-SubCell"/>
</dbReference>
<feature type="transmembrane region" description="Helical" evidence="6">
    <location>
        <begin position="316"/>
        <end position="343"/>
    </location>
</feature>
<dbReference type="Pfam" id="PF02683">
    <property type="entry name" value="DsbD_TM"/>
    <property type="match status" value="1"/>
</dbReference>
<dbReference type="PATRIC" id="fig|86105.3.peg.954"/>
<feature type="transmembrane region" description="Helical" evidence="6">
    <location>
        <begin position="235"/>
        <end position="255"/>
    </location>
</feature>
<keyword evidence="10" id="KW-1185">Reference proteome</keyword>
<feature type="transmembrane region" description="Helical" evidence="6">
    <location>
        <begin position="12"/>
        <end position="34"/>
    </location>
</feature>
<dbReference type="Proteomes" id="UP000031258">
    <property type="component" value="Unassembled WGS sequence"/>
</dbReference>
<evidence type="ECO:0000256" key="5">
    <source>
        <dbReference type="ARBA" id="ARBA00023136"/>
    </source>
</evidence>
<dbReference type="GO" id="GO:0017004">
    <property type="term" value="P:cytochrome complex assembly"/>
    <property type="evidence" value="ECO:0007669"/>
    <property type="project" value="UniProtKB-KW"/>
</dbReference>
<name>A0A0C1QZD6_9RICK</name>
<evidence type="ECO:0000256" key="6">
    <source>
        <dbReference type="SAM" id="Phobius"/>
    </source>
</evidence>
<dbReference type="Gene3D" id="3.40.30.10">
    <property type="entry name" value="Glutaredoxin"/>
    <property type="match status" value="1"/>
</dbReference>
<keyword evidence="3" id="KW-0201">Cytochrome c-type biogenesis</keyword>
<evidence type="ECO:0000256" key="3">
    <source>
        <dbReference type="ARBA" id="ARBA00022748"/>
    </source>
</evidence>
<accession>A0A0C1QZD6</accession>
<evidence type="ECO:0000313" key="9">
    <source>
        <dbReference type="EMBL" id="KIE05380.1"/>
    </source>
</evidence>
<dbReference type="Pfam" id="PF13899">
    <property type="entry name" value="Thioredoxin_7"/>
    <property type="match status" value="1"/>
</dbReference>
<evidence type="ECO:0000256" key="4">
    <source>
        <dbReference type="ARBA" id="ARBA00022989"/>
    </source>
</evidence>
<feature type="transmembrane region" description="Helical" evidence="6">
    <location>
        <begin position="189"/>
        <end position="215"/>
    </location>
</feature>
<evidence type="ECO:0008006" key="11">
    <source>
        <dbReference type="Google" id="ProtNLM"/>
    </source>
</evidence>
<sequence>MFIMKKIIYRPNFVYGFKYLLLIIYFIGIFFYNYCYAQTDDLPISLSLTRVSYEKEKAIVILKFNIAENWKMYANIPGESGIPLKIKLKDANNIKSYQILWPQFKTSIYEGFSINYYNNEITIPIEIIPIQNDQEIIAVIHVDYAACKESCIRESKKILFNIPYGYFDEAGYALYQVALNVENSPDPSYSLLAILLFAMLGGFILNLMPCVLPVLSLKILSVMKNLTNDQRNIKISLLFTILGIIFSFIMLASLTQILKSFGHSLGWGFHFQEPIFIMFLITMLLLFASNLWGSFEIQLPPFLNRIFNYSEHTKSNILGSFFTGMFATLLATPCTAPFLSLAIAFGLSQSFPKLLLIYIFVGIGMALPFILLLIRPGLLRFLPKPGAWMIKLKKIFSVLLALTALWLFYVLSFQADFVEIFLFITLIILIKLIFTKNRSSLKAGAILVGVAILGYFASIYLSHSHNNELRNHVWESFSEEKVNEYIAKDYVVFIDITAEWCLTCKMNKFNVLEHDEIIKFLSTRNIKLLRADYTNKSDLISRFLKKYDRHGIPFNIIVSKENPNGIILPEILTKSIIYNEINGLKDCKQSDIPI</sequence>
<feature type="transmembrane region" description="Helical" evidence="6">
    <location>
        <begin position="417"/>
        <end position="434"/>
    </location>
</feature>